<dbReference type="PROSITE" id="PS00455">
    <property type="entry name" value="AMP_BINDING"/>
    <property type="match status" value="1"/>
</dbReference>
<protein>
    <submittedName>
        <fullName evidence="5">Acyl-CoA synthetase (AMP-forming)/AMP-acid ligase II</fullName>
    </submittedName>
</protein>
<feature type="domain" description="AMP-dependent synthetase/ligase" evidence="3">
    <location>
        <begin position="11"/>
        <end position="376"/>
    </location>
</feature>
<dbReference type="PANTHER" id="PTHR43201:SF5">
    <property type="entry name" value="MEDIUM-CHAIN ACYL-COA LIGASE ACSF2, MITOCHONDRIAL"/>
    <property type="match status" value="1"/>
</dbReference>
<dbReference type="Pfam" id="PF00501">
    <property type="entry name" value="AMP-binding"/>
    <property type="match status" value="1"/>
</dbReference>
<dbReference type="Gene3D" id="3.40.50.12780">
    <property type="entry name" value="N-terminal domain of ligase-like"/>
    <property type="match status" value="1"/>
</dbReference>
<dbReference type="Pfam" id="PF13193">
    <property type="entry name" value="AMP-binding_C"/>
    <property type="match status" value="1"/>
</dbReference>
<dbReference type="STRING" id="1136497.SAMN04489752_0443"/>
<dbReference type="OrthoDB" id="5240965at2"/>
<sequence>MPITSRILEVAAADPDRSALVGSPSEAESRAGAEGTHSLTYAQLARDSRTLFAAVDALHSAQTAPPTPAPETRDIPITAVSLTSALETSRIIAGLAGFRAVSATIDPRWPLSHQVGVITTTGIGLVISDSGVLAEALAAAGWTGTVITAAELHACEAAVDPVDTAPPTVREPSEPFLMLFSSGTTSNPKAFIKTRQQYRDNVDVSSAHLEPFPGVATLAPGPVSYSLTLYAVIESLATGGSVHVADDFDPFTMGSRITDEAITRIVAVPAVVKALAEAARRTPARFRGLDLVVTGGANLPASIRSALADVLPDTRLISYYGAAEIGFIGDSRDGDGTWISIYDTIGVDIRDESGARLPDGVIGTVWIRAAACSDGYVTGTTDAQLRRPDGWATVGDQGRIENGLLQLAGRAGDIAITGGHKVSLPEVERAFEEIDRGDRRSGQGRLGEVCAIALPDDSLGSIVALVIEPGSASDGGPGNSGMSDKAALLDRARAKLAPQFVPRRFYLLDQLPRTVGGKIRRHETVDLVMSGKAQRL</sequence>
<dbReference type="AlphaFoldDB" id="A0A1H1MH21"/>
<dbReference type="GO" id="GO:0006631">
    <property type="term" value="P:fatty acid metabolic process"/>
    <property type="evidence" value="ECO:0007669"/>
    <property type="project" value="TreeGrafter"/>
</dbReference>
<dbReference type="SUPFAM" id="SSF56801">
    <property type="entry name" value="Acetyl-CoA synthetase-like"/>
    <property type="match status" value="1"/>
</dbReference>
<dbReference type="Gene3D" id="3.30.300.30">
    <property type="match status" value="1"/>
</dbReference>
<evidence type="ECO:0000256" key="2">
    <source>
        <dbReference type="ARBA" id="ARBA00022598"/>
    </source>
</evidence>
<dbReference type="InterPro" id="IPR045851">
    <property type="entry name" value="AMP-bd_C_sf"/>
</dbReference>
<evidence type="ECO:0000259" key="4">
    <source>
        <dbReference type="Pfam" id="PF13193"/>
    </source>
</evidence>
<dbReference type="EMBL" id="LT629766">
    <property type="protein sequence ID" value="SDR86006.1"/>
    <property type="molecule type" value="Genomic_DNA"/>
</dbReference>
<evidence type="ECO:0000313" key="5">
    <source>
        <dbReference type="EMBL" id="SDR86006.1"/>
    </source>
</evidence>
<evidence type="ECO:0000313" key="6">
    <source>
        <dbReference type="Proteomes" id="UP000199597"/>
    </source>
</evidence>
<evidence type="ECO:0000256" key="1">
    <source>
        <dbReference type="ARBA" id="ARBA00006432"/>
    </source>
</evidence>
<organism evidence="5 6">
    <name type="scientific">Brevibacterium siliguriense</name>
    <dbReference type="NCBI Taxonomy" id="1136497"/>
    <lineage>
        <taxon>Bacteria</taxon>
        <taxon>Bacillati</taxon>
        <taxon>Actinomycetota</taxon>
        <taxon>Actinomycetes</taxon>
        <taxon>Micrococcales</taxon>
        <taxon>Brevibacteriaceae</taxon>
        <taxon>Brevibacterium</taxon>
    </lineage>
</organism>
<dbReference type="PANTHER" id="PTHR43201">
    <property type="entry name" value="ACYL-COA SYNTHETASE"/>
    <property type="match status" value="1"/>
</dbReference>
<dbReference type="CDD" id="cd04433">
    <property type="entry name" value="AFD_class_I"/>
    <property type="match status" value="1"/>
</dbReference>
<name>A0A1H1MH21_9MICO</name>
<keyword evidence="2 5" id="KW-0436">Ligase</keyword>
<dbReference type="InterPro" id="IPR042099">
    <property type="entry name" value="ANL_N_sf"/>
</dbReference>
<keyword evidence="6" id="KW-1185">Reference proteome</keyword>
<dbReference type="InterPro" id="IPR025110">
    <property type="entry name" value="AMP-bd_C"/>
</dbReference>
<evidence type="ECO:0000259" key="3">
    <source>
        <dbReference type="Pfam" id="PF00501"/>
    </source>
</evidence>
<dbReference type="InterPro" id="IPR000873">
    <property type="entry name" value="AMP-dep_synth/lig_dom"/>
</dbReference>
<proteinExistence type="inferred from homology"/>
<reference evidence="6" key="1">
    <citation type="submission" date="2016-10" db="EMBL/GenBank/DDBJ databases">
        <authorList>
            <person name="Varghese N."/>
            <person name="Submissions S."/>
        </authorList>
    </citation>
    <scope>NUCLEOTIDE SEQUENCE [LARGE SCALE GENOMIC DNA]</scope>
    <source>
        <strain evidence="6">DSM 23676</strain>
    </source>
</reference>
<dbReference type="Proteomes" id="UP000199597">
    <property type="component" value="Chromosome I"/>
</dbReference>
<gene>
    <name evidence="5" type="ORF">SAMN04489752_0443</name>
</gene>
<accession>A0A1H1MH21</accession>
<dbReference type="InterPro" id="IPR020845">
    <property type="entry name" value="AMP-binding_CS"/>
</dbReference>
<feature type="domain" description="AMP-binding enzyme C-terminal" evidence="4">
    <location>
        <begin position="448"/>
        <end position="518"/>
    </location>
</feature>
<dbReference type="RefSeq" id="WP_092009623.1">
    <property type="nucleotide sequence ID" value="NZ_LT629766.1"/>
</dbReference>
<dbReference type="GO" id="GO:0031956">
    <property type="term" value="F:medium-chain fatty acid-CoA ligase activity"/>
    <property type="evidence" value="ECO:0007669"/>
    <property type="project" value="TreeGrafter"/>
</dbReference>
<comment type="similarity">
    <text evidence="1">Belongs to the ATP-dependent AMP-binding enzyme family.</text>
</comment>